<dbReference type="InterPro" id="IPR021373">
    <property type="entry name" value="DUF2993"/>
</dbReference>
<organism evidence="1 2">
    <name type="scientific">Streptomyces formicae</name>
    <dbReference type="NCBI Taxonomy" id="1616117"/>
    <lineage>
        <taxon>Bacteria</taxon>
        <taxon>Bacillati</taxon>
        <taxon>Actinomycetota</taxon>
        <taxon>Actinomycetes</taxon>
        <taxon>Kitasatosporales</taxon>
        <taxon>Streptomycetaceae</taxon>
        <taxon>Streptomyces</taxon>
    </lineage>
</organism>
<accession>A0ABY3WK58</accession>
<evidence type="ECO:0000313" key="1">
    <source>
        <dbReference type="EMBL" id="UNM12961.1"/>
    </source>
</evidence>
<protein>
    <submittedName>
        <fullName evidence="1">DUF2993 domain-containing protein</fullName>
    </submittedName>
</protein>
<name>A0ABY3WK58_9ACTN</name>
<dbReference type="Pfam" id="PF11209">
    <property type="entry name" value="LmeA"/>
    <property type="match status" value="1"/>
</dbReference>
<keyword evidence="2" id="KW-1185">Reference proteome</keyword>
<reference evidence="1 2" key="1">
    <citation type="submission" date="2021-03" db="EMBL/GenBank/DDBJ databases">
        <title>Complete genome of Streptomyces formicae strain 1H-GS9 (DSM 100524).</title>
        <authorList>
            <person name="Atanasov K.E."/>
            <person name="Altabella T."/>
            <person name="Ferrer A."/>
        </authorList>
    </citation>
    <scope>NUCLEOTIDE SEQUENCE [LARGE SCALE GENOMIC DNA]</scope>
    <source>
        <strain evidence="1 2">1H-GS9</strain>
    </source>
</reference>
<sequence>MHTTLLATLLVVCDRLAVMYAEEQAEDKIQESLGLGARPDVDIAGFPFVTQVVGQNIDQVDLTMPDVAADKVSLAEVHARAEDIRIVGDLPTSIQGAVVERMDGDVLLSFDDLNRELGASQIKFTNAGPGDVRIAGSLPVAERTVSVQAEARVERRGDRAVSTTVEDIRIVVPGLFTYRPGKDPARSGLYLHPEAAARISHEAARAKDLLALPSVVERLGIPRSRIDQALRDEQELSRLTGSPRFLQQLSEVNLVDLVVDHPWLLEKAGIDPDLVGSLLKMKPPELSDRLSLSFELPKSMPGNIRLRDIVVKSEGIRADLTGTGLTLGGS</sequence>
<dbReference type="EMBL" id="CP071872">
    <property type="protein sequence ID" value="UNM12961.1"/>
    <property type="molecule type" value="Genomic_DNA"/>
</dbReference>
<proteinExistence type="predicted"/>
<gene>
    <name evidence="1" type="ORF">J4032_16840</name>
</gene>
<evidence type="ECO:0000313" key="2">
    <source>
        <dbReference type="Proteomes" id="UP000828924"/>
    </source>
</evidence>
<dbReference type="RefSeq" id="WP_242331667.1">
    <property type="nucleotide sequence ID" value="NZ_CP071872.1"/>
</dbReference>
<dbReference type="Proteomes" id="UP000828924">
    <property type="component" value="Chromosome"/>
</dbReference>